<comment type="subcellular location">
    <subcellularLocation>
        <location evidence="3">Peroxisome</location>
    </subcellularLocation>
</comment>
<evidence type="ECO:0000256" key="9">
    <source>
        <dbReference type="ARBA" id="ARBA00022723"/>
    </source>
</evidence>
<keyword evidence="9 32" id="KW-0479">Metal-binding</keyword>
<comment type="subunit">
    <text evidence="20">Interacts with PEX5, probably required to target it into peroxisomes.</text>
</comment>
<evidence type="ECO:0000256" key="6">
    <source>
        <dbReference type="ARBA" id="ARBA00012783"/>
    </source>
</evidence>
<evidence type="ECO:0000313" key="35">
    <source>
        <dbReference type="Proteomes" id="UP000070328"/>
    </source>
</evidence>
<evidence type="ECO:0000256" key="10">
    <source>
        <dbReference type="ARBA" id="ARBA00022801"/>
    </source>
</evidence>
<evidence type="ECO:0000256" key="12">
    <source>
        <dbReference type="ARBA" id="ARBA00022833"/>
    </source>
</evidence>
<dbReference type="NCBIfam" id="TIGR01354">
    <property type="entry name" value="cyt_deam_tetra"/>
    <property type="match status" value="1"/>
</dbReference>
<comment type="catalytic activity">
    <reaction evidence="28">
        <text>cytidine + H2O + H(+) = uridine + NH4(+)</text>
        <dbReference type="Rhea" id="RHEA:16069"/>
        <dbReference type="ChEBI" id="CHEBI:15377"/>
        <dbReference type="ChEBI" id="CHEBI:15378"/>
        <dbReference type="ChEBI" id="CHEBI:16704"/>
        <dbReference type="ChEBI" id="CHEBI:17562"/>
        <dbReference type="ChEBI" id="CHEBI:28938"/>
        <dbReference type="EC" id="3.5.4.5"/>
    </reaction>
</comment>
<evidence type="ECO:0000256" key="28">
    <source>
        <dbReference type="ARBA" id="ARBA00049558"/>
    </source>
</evidence>
<comment type="cofactor">
    <cofactor evidence="1 32">
        <name>Zn(2+)</name>
        <dbReference type="ChEBI" id="CHEBI:29105"/>
    </cofactor>
</comment>
<comment type="caution">
    <text evidence="34">The sequence shown here is derived from an EMBL/GenBank/DDBJ whole genome shotgun (WGS) entry which is preliminary data.</text>
</comment>
<dbReference type="GO" id="GO:0008270">
    <property type="term" value="F:zinc ion binding"/>
    <property type="evidence" value="ECO:0007669"/>
    <property type="project" value="InterPro"/>
</dbReference>
<dbReference type="PRINTS" id="PR00081">
    <property type="entry name" value="GDHRDH"/>
</dbReference>
<evidence type="ECO:0000256" key="27">
    <source>
        <dbReference type="ARBA" id="ARBA00049386"/>
    </source>
</evidence>
<comment type="catalytic activity">
    <reaction evidence="26">
        <text>a (2E)-enoyl-CoA + NADPH + H(+) = a 2,3-saturated acyl-CoA + NADP(+)</text>
        <dbReference type="Rhea" id="RHEA:33763"/>
        <dbReference type="ChEBI" id="CHEBI:15378"/>
        <dbReference type="ChEBI" id="CHEBI:57783"/>
        <dbReference type="ChEBI" id="CHEBI:58349"/>
        <dbReference type="ChEBI" id="CHEBI:58856"/>
        <dbReference type="ChEBI" id="CHEBI:65111"/>
        <dbReference type="EC" id="1.3.1.38"/>
    </reaction>
    <physiologicalReaction direction="left-to-right" evidence="26">
        <dbReference type="Rhea" id="RHEA:33764"/>
    </physiologicalReaction>
</comment>
<evidence type="ECO:0000256" key="20">
    <source>
        <dbReference type="ARBA" id="ARBA00038622"/>
    </source>
</evidence>
<evidence type="ECO:0000256" key="8">
    <source>
        <dbReference type="ARBA" id="ARBA00022553"/>
    </source>
</evidence>
<feature type="binding site" evidence="32">
    <location>
        <position position="384"/>
    </location>
    <ligand>
        <name>Zn(2+)</name>
        <dbReference type="ChEBI" id="CHEBI:29105"/>
        <note>catalytic</note>
    </ligand>
</feature>
<dbReference type="Proteomes" id="UP000070328">
    <property type="component" value="Unassembled WGS sequence"/>
</dbReference>
<keyword evidence="35" id="KW-1185">Reference proteome</keyword>
<comment type="catalytic activity">
    <reaction evidence="25">
        <text>(2E)-hexenoyl-CoA + NADPH + H(+) = hexanoyl-CoA + NADP(+)</text>
        <dbReference type="Rhea" id="RHEA:44956"/>
        <dbReference type="ChEBI" id="CHEBI:15378"/>
        <dbReference type="ChEBI" id="CHEBI:57783"/>
        <dbReference type="ChEBI" id="CHEBI:58349"/>
        <dbReference type="ChEBI" id="CHEBI:62077"/>
        <dbReference type="ChEBI" id="CHEBI:62620"/>
    </reaction>
    <physiologicalReaction direction="left-to-right" evidence="25">
        <dbReference type="Rhea" id="RHEA:44957"/>
    </physiologicalReaction>
</comment>
<accession>A0A135TLK3</accession>
<keyword evidence="15" id="KW-0443">Lipid metabolism</keyword>
<dbReference type="PANTHER" id="PTHR24317:SF7">
    <property type="entry name" value="PEROXISOMAL TRANS-2-ENOYL-COA REDUCTASE"/>
    <property type="match status" value="1"/>
</dbReference>
<dbReference type="SUPFAM" id="SSF51735">
    <property type="entry name" value="NAD(P)-binding Rossmann-fold domains"/>
    <property type="match status" value="1"/>
</dbReference>
<dbReference type="InterPro" id="IPR016193">
    <property type="entry name" value="Cytidine_deaminase-like"/>
</dbReference>
<comment type="catalytic activity">
    <reaction evidence="24">
        <text>(2E)-tetradecenoyl-CoA + NADPH + H(+) = tetradecanoyl-CoA + NADP(+)</text>
        <dbReference type="Rhea" id="RHEA:44968"/>
        <dbReference type="ChEBI" id="CHEBI:15378"/>
        <dbReference type="ChEBI" id="CHEBI:57385"/>
        <dbReference type="ChEBI" id="CHEBI:57783"/>
        <dbReference type="ChEBI" id="CHEBI:58349"/>
        <dbReference type="ChEBI" id="CHEBI:61405"/>
    </reaction>
    <physiologicalReaction direction="left-to-right" evidence="24">
        <dbReference type="Rhea" id="RHEA:44969"/>
    </physiologicalReaction>
</comment>
<dbReference type="InterPro" id="IPR002125">
    <property type="entry name" value="CMP_dCMP_dom"/>
</dbReference>
<comment type="catalytic activity">
    <reaction evidence="29">
        <text>(2E)-octenoyl-CoA + NADPH + H(+) = octanoyl-CoA + NADP(+)</text>
        <dbReference type="Rhea" id="RHEA:44952"/>
        <dbReference type="ChEBI" id="CHEBI:15378"/>
        <dbReference type="ChEBI" id="CHEBI:57386"/>
        <dbReference type="ChEBI" id="CHEBI:57783"/>
        <dbReference type="ChEBI" id="CHEBI:58349"/>
        <dbReference type="ChEBI" id="CHEBI:62242"/>
    </reaction>
    <physiologicalReaction direction="left-to-right" evidence="29">
        <dbReference type="Rhea" id="RHEA:44953"/>
    </physiologicalReaction>
</comment>
<comment type="similarity">
    <text evidence="5">Belongs to the cytidine and deoxycytidylate deaminase family.</text>
</comment>
<dbReference type="GO" id="GO:0019166">
    <property type="term" value="F:trans-2-enoyl-CoA reductase (NADPH) activity"/>
    <property type="evidence" value="ECO:0007669"/>
    <property type="project" value="UniProtKB-EC"/>
</dbReference>
<dbReference type="AlphaFoldDB" id="A0A135TLK3"/>
<evidence type="ECO:0000256" key="16">
    <source>
        <dbReference type="ARBA" id="ARBA00023140"/>
    </source>
</evidence>
<dbReference type="GO" id="GO:0055086">
    <property type="term" value="P:nucleobase-containing small molecule metabolic process"/>
    <property type="evidence" value="ECO:0007669"/>
    <property type="project" value="UniProtKB-ARBA"/>
</dbReference>
<dbReference type="EMBL" id="JFBX01000121">
    <property type="protein sequence ID" value="KXH49060.1"/>
    <property type="molecule type" value="Genomic_DNA"/>
</dbReference>
<evidence type="ECO:0000256" key="18">
    <source>
        <dbReference type="ARBA" id="ARBA00032005"/>
    </source>
</evidence>
<evidence type="ECO:0000256" key="30">
    <source>
        <dbReference type="PIRSR" id="PIRSR606262-1"/>
    </source>
</evidence>
<dbReference type="InterPro" id="IPR036291">
    <property type="entry name" value="NAD(P)-bd_dom_sf"/>
</dbReference>
<evidence type="ECO:0000256" key="26">
    <source>
        <dbReference type="ARBA" id="ARBA00049251"/>
    </source>
</evidence>
<evidence type="ECO:0000256" key="13">
    <source>
        <dbReference type="ARBA" id="ARBA00022857"/>
    </source>
</evidence>
<feature type="active site" description="Proton donor" evidence="30">
    <location>
        <position position="386"/>
    </location>
</feature>
<dbReference type="GO" id="GO:0033306">
    <property type="term" value="P:phytol metabolic process"/>
    <property type="evidence" value="ECO:0007669"/>
    <property type="project" value="TreeGrafter"/>
</dbReference>
<dbReference type="GO" id="GO:0004126">
    <property type="term" value="F:cytidine deaminase activity"/>
    <property type="evidence" value="ECO:0007669"/>
    <property type="project" value="UniProtKB-EC"/>
</dbReference>
<keyword evidence="7" id="KW-0444">Lipid biosynthesis</keyword>
<comment type="catalytic activity">
    <reaction evidence="27">
        <text>(2E)-decenoyl-CoA + NADPH + H(+) = decanoyl-CoA + NADP(+)</text>
        <dbReference type="Rhea" id="RHEA:44960"/>
        <dbReference type="ChEBI" id="CHEBI:15378"/>
        <dbReference type="ChEBI" id="CHEBI:57783"/>
        <dbReference type="ChEBI" id="CHEBI:58349"/>
        <dbReference type="ChEBI" id="CHEBI:61406"/>
        <dbReference type="ChEBI" id="CHEBI:61430"/>
    </reaction>
    <physiologicalReaction direction="left-to-right" evidence="27">
        <dbReference type="Rhea" id="RHEA:44961"/>
    </physiologicalReaction>
</comment>
<dbReference type="GO" id="GO:0006633">
    <property type="term" value="P:fatty acid biosynthetic process"/>
    <property type="evidence" value="ECO:0007669"/>
    <property type="project" value="UniProtKB-KW"/>
</dbReference>
<dbReference type="Pfam" id="PF13561">
    <property type="entry name" value="adh_short_C2"/>
    <property type="match status" value="1"/>
</dbReference>
<keyword evidence="14" id="KW-0560">Oxidoreductase</keyword>
<keyword evidence="13" id="KW-0521">NADP</keyword>
<evidence type="ECO:0000256" key="11">
    <source>
        <dbReference type="ARBA" id="ARBA00022832"/>
    </source>
</evidence>
<feature type="domain" description="CMP/dCMP-type deaminase" evidence="33">
    <location>
        <begin position="332"/>
        <end position="459"/>
    </location>
</feature>
<evidence type="ECO:0000256" key="7">
    <source>
        <dbReference type="ARBA" id="ARBA00022516"/>
    </source>
</evidence>
<dbReference type="CDD" id="cd01283">
    <property type="entry name" value="cytidine_deaminase"/>
    <property type="match status" value="1"/>
</dbReference>
<dbReference type="OrthoDB" id="414540at2759"/>
<comment type="function">
    <text evidence="19">Participates in chain elongation of fatty acids. Catalyzes the reduction of trans-2-enoyl-CoAs of varying chain lengths from 6:1 to 16:1, having maximum activity with 10:1 CoA. Has no 2,4-dienoyl-CoA reductase activity.</text>
</comment>
<comment type="pathway">
    <text evidence="4">Lipid metabolism.</text>
</comment>
<evidence type="ECO:0000256" key="5">
    <source>
        <dbReference type="ARBA" id="ARBA00006576"/>
    </source>
</evidence>
<dbReference type="CDD" id="cd05233">
    <property type="entry name" value="SDR_c"/>
    <property type="match status" value="1"/>
</dbReference>
<dbReference type="EC" id="3.5.4.5" evidence="6"/>
<dbReference type="Gene3D" id="3.40.50.720">
    <property type="entry name" value="NAD(P)-binding Rossmann-like Domain"/>
    <property type="match status" value="1"/>
</dbReference>
<evidence type="ECO:0000256" key="21">
    <source>
        <dbReference type="ARBA" id="ARBA00038849"/>
    </source>
</evidence>
<evidence type="ECO:0000256" key="32">
    <source>
        <dbReference type="PIRSR" id="PIRSR606262-3"/>
    </source>
</evidence>
<proteinExistence type="inferred from homology"/>
<evidence type="ECO:0000256" key="19">
    <source>
        <dbReference type="ARBA" id="ARBA00037124"/>
    </source>
</evidence>
<sequence length="475" mass="50230">MDTTVDFSPYRADGKLYGFVCVVTGAAQPVGRAIIEELAAHGAASIYACDKTASDETFKPLVTKVHQEHPNTKIIPYPFNVAKEEETLVLIDELLNAFGRLDIWVSSAGLLGPPSINETTPADLQRCFEAHSMAPFFALKYAPPAMAKLTEKQSYPNAAPKSQKYGSIIVISSVASTYGGCWGPCYTMAAHAALGVVKAGVAVLKGSGVRINCISPGQIDVGLDLNGVDMKGMNSQFPPAILQGKEASEASVGLERPGSPQEVARVAGFLASGFSSYITGANLVVDGGSSAMNPLTIPLGKAINMGFTPEVFDIANESQTAETAKKYGLTPAEVTELHQKATAAKATAYCPYSQFRVGATLLSKDGQYTSGANVENASYPVGTCAERVAFGKAITEGIRGFKAVAVATDIEAPCSPCGMCRQFIREFVDLETPILMFNKDGKYAVMRLEALLPLSFGPEYLPPPDVLEKARAGGN</sequence>
<evidence type="ECO:0000256" key="17">
    <source>
        <dbReference type="ARBA" id="ARBA00023160"/>
    </source>
</evidence>
<evidence type="ECO:0000256" key="14">
    <source>
        <dbReference type="ARBA" id="ARBA00023002"/>
    </source>
</evidence>
<evidence type="ECO:0000259" key="33">
    <source>
        <dbReference type="PROSITE" id="PS51747"/>
    </source>
</evidence>
<feature type="binding site" evidence="31">
    <location>
        <begin position="373"/>
        <end position="379"/>
    </location>
    <ligand>
        <name>substrate</name>
    </ligand>
</feature>
<evidence type="ECO:0000256" key="1">
    <source>
        <dbReference type="ARBA" id="ARBA00001947"/>
    </source>
</evidence>
<dbReference type="Gene3D" id="3.40.140.10">
    <property type="entry name" value="Cytidine Deaminase, domain 2"/>
    <property type="match status" value="1"/>
</dbReference>
<evidence type="ECO:0000256" key="15">
    <source>
        <dbReference type="ARBA" id="ARBA00023098"/>
    </source>
</evidence>
<protein>
    <recommendedName>
        <fullName evidence="22">Peroxisomal trans-2-enoyl-CoA reductase</fullName>
        <ecNumber evidence="21">1.3.1.38</ecNumber>
        <ecNumber evidence="6">3.5.4.5</ecNumber>
    </recommendedName>
    <alternativeName>
        <fullName evidence="18">Cytidine aminohydrolase</fullName>
    </alternativeName>
</protein>
<reference evidence="34 35" key="1">
    <citation type="submission" date="2014-02" db="EMBL/GenBank/DDBJ databases">
        <title>The genome sequence of Colletotrichum simmondsii CBS122122.</title>
        <authorList>
            <person name="Baroncelli R."/>
            <person name="Thon M.R."/>
        </authorList>
    </citation>
    <scope>NUCLEOTIDE SEQUENCE [LARGE SCALE GENOMIC DNA]</scope>
    <source>
        <strain evidence="34 35">CBS122122</strain>
    </source>
</reference>
<evidence type="ECO:0000256" key="22">
    <source>
        <dbReference type="ARBA" id="ARBA00041063"/>
    </source>
</evidence>
<evidence type="ECO:0000256" key="4">
    <source>
        <dbReference type="ARBA" id="ARBA00005189"/>
    </source>
</evidence>
<dbReference type="GO" id="GO:0072527">
    <property type="term" value="P:pyrimidine-containing compound metabolic process"/>
    <property type="evidence" value="ECO:0007669"/>
    <property type="project" value="UniProtKB-ARBA"/>
</dbReference>
<evidence type="ECO:0000313" key="34">
    <source>
        <dbReference type="EMBL" id="KXH49060.1"/>
    </source>
</evidence>
<keyword evidence="10" id="KW-0378">Hydrolase</keyword>
<dbReference type="PANTHER" id="PTHR24317">
    <property type="entry name" value="PEROXISOMAL TRANS-2-ENOYL-COA REDUCTASE"/>
    <property type="match status" value="1"/>
</dbReference>
<evidence type="ECO:0000256" key="2">
    <source>
        <dbReference type="ARBA" id="ARBA00003949"/>
    </source>
</evidence>
<comment type="catalytic activity">
    <reaction evidence="23">
        <text>(2E)-dodecenoyl-CoA + NADPH + H(+) = dodecanoyl-CoA + NADP(+)</text>
        <dbReference type="Rhea" id="RHEA:44964"/>
        <dbReference type="ChEBI" id="CHEBI:15378"/>
        <dbReference type="ChEBI" id="CHEBI:57330"/>
        <dbReference type="ChEBI" id="CHEBI:57375"/>
        <dbReference type="ChEBI" id="CHEBI:57783"/>
        <dbReference type="ChEBI" id="CHEBI:58349"/>
    </reaction>
    <physiologicalReaction direction="left-to-right" evidence="23">
        <dbReference type="Rhea" id="RHEA:44965"/>
    </physiologicalReaction>
</comment>
<feature type="binding site" evidence="32">
    <location>
        <position position="417"/>
    </location>
    <ligand>
        <name>Zn(2+)</name>
        <dbReference type="ChEBI" id="CHEBI:29105"/>
        <note>catalytic</note>
    </ligand>
</feature>
<evidence type="ECO:0000256" key="23">
    <source>
        <dbReference type="ARBA" id="ARBA00047570"/>
    </source>
</evidence>
<comment type="function">
    <text evidence="2">This enzyme scavenges exogenous and endogenous cytidine and 2'-deoxycytidine for UMP synthesis.</text>
</comment>
<dbReference type="Pfam" id="PF00383">
    <property type="entry name" value="dCMP_cyt_deam_1"/>
    <property type="match status" value="1"/>
</dbReference>
<evidence type="ECO:0000256" key="24">
    <source>
        <dbReference type="ARBA" id="ARBA00048686"/>
    </source>
</evidence>
<dbReference type="GO" id="GO:0005777">
    <property type="term" value="C:peroxisome"/>
    <property type="evidence" value="ECO:0007669"/>
    <property type="project" value="UniProtKB-SubCell"/>
</dbReference>
<dbReference type="SUPFAM" id="SSF53927">
    <property type="entry name" value="Cytidine deaminase-like"/>
    <property type="match status" value="1"/>
</dbReference>
<dbReference type="InterPro" id="IPR006262">
    <property type="entry name" value="Cyt_deam_tetra"/>
</dbReference>
<gene>
    <name evidence="34" type="ORF">CSIM01_09191</name>
</gene>
<keyword evidence="12 32" id="KW-0862">Zinc</keyword>
<dbReference type="InterPro" id="IPR052388">
    <property type="entry name" value="Peroxisomal_t2-enoyl-CoA_red"/>
</dbReference>
<evidence type="ECO:0000256" key="31">
    <source>
        <dbReference type="PIRSR" id="PIRSR606262-2"/>
    </source>
</evidence>
<dbReference type="InterPro" id="IPR002347">
    <property type="entry name" value="SDR_fam"/>
</dbReference>
<dbReference type="FunFam" id="3.40.140.10:FF:000008">
    <property type="entry name" value="Cytidine deaminase"/>
    <property type="match status" value="1"/>
</dbReference>
<keyword evidence="17" id="KW-0275">Fatty acid biosynthesis</keyword>
<keyword evidence="8" id="KW-0597">Phosphoprotein</keyword>
<keyword evidence="11" id="KW-0276">Fatty acid metabolism</keyword>
<dbReference type="EC" id="1.3.1.38" evidence="21"/>
<evidence type="ECO:0000256" key="29">
    <source>
        <dbReference type="ARBA" id="ARBA00049559"/>
    </source>
</evidence>
<evidence type="ECO:0000256" key="3">
    <source>
        <dbReference type="ARBA" id="ARBA00004275"/>
    </source>
</evidence>
<evidence type="ECO:0000256" key="25">
    <source>
        <dbReference type="ARBA" id="ARBA00049108"/>
    </source>
</evidence>
<organism evidence="34 35">
    <name type="scientific">Colletotrichum simmondsii</name>
    <dbReference type="NCBI Taxonomy" id="703756"/>
    <lineage>
        <taxon>Eukaryota</taxon>
        <taxon>Fungi</taxon>
        <taxon>Dikarya</taxon>
        <taxon>Ascomycota</taxon>
        <taxon>Pezizomycotina</taxon>
        <taxon>Sordariomycetes</taxon>
        <taxon>Hypocreomycetidae</taxon>
        <taxon>Glomerellales</taxon>
        <taxon>Glomerellaceae</taxon>
        <taxon>Colletotrichum</taxon>
        <taxon>Colletotrichum acutatum species complex</taxon>
    </lineage>
</organism>
<dbReference type="NCBIfam" id="NF004064">
    <property type="entry name" value="PRK05578.1"/>
    <property type="match status" value="1"/>
</dbReference>
<feature type="binding site" evidence="32">
    <location>
        <position position="420"/>
    </location>
    <ligand>
        <name>Zn(2+)</name>
        <dbReference type="ChEBI" id="CHEBI:29105"/>
        <note>catalytic</note>
    </ligand>
</feature>
<dbReference type="PROSITE" id="PS51747">
    <property type="entry name" value="CYT_DCMP_DEAMINASES_2"/>
    <property type="match status" value="1"/>
</dbReference>
<keyword evidence="16" id="KW-0576">Peroxisome</keyword>
<name>A0A135TLK3_9PEZI</name>